<dbReference type="EMBL" id="JAHWGI010001190">
    <property type="protein sequence ID" value="KAK3924504.1"/>
    <property type="molecule type" value="Genomic_DNA"/>
</dbReference>
<gene>
    <name evidence="1" type="ORF">KUF71_012526</name>
</gene>
<dbReference type="AlphaFoldDB" id="A0AAE1HNC0"/>
<reference evidence="1" key="1">
    <citation type="submission" date="2021-07" db="EMBL/GenBank/DDBJ databases">
        <authorList>
            <person name="Catto M.A."/>
            <person name="Jacobson A."/>
            <person name="Kennedy G."/>
            <person name="Labadie P."/>
            <person name="Hunt B.G."/>
            <person name="Srinivasan R."/>
        </authorList>
    </citation>
    <scope>NUCLEOTIDE SEQUENCE</scope>
    <source>
        <strain evidence="1">PL_HMW_Pooled</strain>
        <tissue evidence="1">Head</tissue>
    </source>
</reference>
<proteinExistence type="predicted"/>
<reference evidence="1" key="2">
    <citation type="journal article" date="2023" name="BMC Genomics">
        <title>Pest status, molecular evolution, and epigenetic factors derived from the genome assembly of Frankliniella fusca, a thysanopteran phytovirus vector.</title>
        <authorList>
            <person name="Catto M.A."/>
            <person name="Labadie P.E."/>
            <person name="Jacobson A.L."/>
            <person name="Kennedy G.G."/>
            <person name="Srinivasan R."/>
            <person name="Hunt B.G."/>
        </authorList>
    </citation>
    <scope>NUCLEOTIDE SEQUENCE</scope>
    <source>
        <strain evidence="1">PL_HMW_Pooled</strain>
    </source>
</reference>
<dbReference type="Proteomes" id="UP001219518">
    <property type="component" value="Unassembled WGS sequence"/>
</dbReference>
<keyword evidence="2" id="KW-1185">Reference proteome</keyword>
<comment type="caution">
    <text evidence="1">The sequence shown here is derived from an EMBL/GenBank/DDBJ whole genome shotgun (WGS) entry which is preliminary data.</text>
</comment>
<accession>A0AAE1HNC0</accession>
<protein>
    <submittedName>
        <fullName evidence="1">Chromosomal replication initiator protein DnaA</fullName>
    </submittedName>
</protein>
<name>A0AAE1HNC0_9NEOP</name>
<organism evidence="1 2">
    <name type="scientific">Frankliniella fusca</name>
    <dbReference type="NCBI Taxonomy" id="407009"/>
    <lineage>
        <taxon>Eukaryota</taxon>
        <taxon>Metazoa</taxon>
        <taxon>Ecdysozoa</taxon>
        <taxon>Arthropoda</taxon>
        <taxon>Hexapoda</taxon>
        <taxon>Insecta</taxon>
        <taxon>Pterygota</taxon>
        <taxon>Neoptera</taxon>
        <taxon>Paraneoptera</taxon>
        <taxon>Thysanoptera</taxon>
        <taxon>Terebrantia</taxon>
        <taxon>Thripoidea</taxon>
        <taxon>Thripidae</taxon>
        <taxon>Frankliniella</taxon>
    </lineage>
</organism>
<evidence type="ECO:0000313" key="1">
    <source>
        <dbReference type="EMBL" id="KAK3924504.1"/>
    </source>
</evidence>
<evidence type="ECO:0000313" key="2">
    <source>
        <dbReference type="Proteomes" id="UP001219518"/>
    </source>
</evidence>
<sequence length="273" mass="29418">MLIPMLMGGRSYQMTFSRQFHKRNLLPHLLFQKKKQCRQQSAYSSGWTERKKNNVGNKVLTPVAGQKGTTQVVYLPVPHEKCVAAPPVPEKKPIVGNKVLTPVAGQKVPQEKFVAAPPVPEKKTNVGNKVLTPVGGQKGTTQVVYLPVPREKFVAAPPVPEKKTNVGNKVLTPVAGQKAPQEKFVAAPPVPEKQTNVGNCNLVAPNCNALTGLDALAYAASTRSQLATNAVGVTPAVPRVLCSLKVINGKQVLVLRKPLSNISNKLEPNNVKK</sequence>